<dbReference type="AlphaFoldDB" id="A0A5E4N2M3"/>
<feature type="domain" description="DUF8207" evidence="1">
    <location>
        <begin position="57"/>
        <end position="153"/>
    </location>
</feature>
<dbReference type="InterPro" id="IPR058520">
    <property type="entry name" value="DUF8207"/>
</dbReference>
<evidence type="ECO:0000259" key="1">
    <source>
        <dbReference type="Pfam" id="PF26634"/>
    </source>
</evidence>
<name>A0A5E4N2M3_9HEMI</name>
<dbReference type="PANTHER" id="PTHR35374:SF1">
    <property type="entry name" value="PROTEIN KINASE DOMAIN-CONTAINING PROTEIN"/>
    <property type="match status" value="1"/>
</dbReference>
<dbReference type="Proteomes" id="UP000325440">
    <property type="component" value="Unassembled WGS sequence"/>
</dbReference>
<protein>
    <recommendedName>
        <fullName evidence="1">DUF8207 domain-containing protein</fullName>
    </recommendedName>
</protein>
<accession>A0A5E4N2M3</accession>
<organism evidence="2 3">
    <name type="scientific">Cinara cedri</name>
    <dbReference type="NCBI Taxonomy" id="506608"/>
    <lineage>
        <taxon>Eukaryota</taxon>
        <taxon>Metazoa</taxon>
        <taxon>Ecdysozoa</taxon>
        <taxon>Arthropoda</taxon>
        <taxon>Hexapoda</taxon>
        <taxon>Insecta</taxon>
        <taxon>Pterygota</taxon>
        <taxon>Neoptera</taxon>
        <taxon>Paraneoptera</taxon>
        <taxon>Hemiptera</taxon>
        <taxon>Sternorrhyncha</taxon>
        <taxon>Aphidomorpha</taxon>
        <taxon>Aphidoidea</taxon>
        <taxon>Aphididae</taxon>
        <taxon>Lachninae</taxon>
        <taxon>Cinara</taxon>
    </lineage>
</organism>
<keyword evidence="3" id="KW-1185">Reference proteome</keyword>
<evidence type="ECO:0000313" key="2">
    <source>
        <dbReference type="EMBL" id="VVC38053.1"/>
    </source>
</evidence>
<dbReference type="PANTHER" id="PTHR35374">
    <property type="entry name" value="CYCLIN-DEPENDENT KINASE 11A-LIKE"/>
    <property type="match status" value="1"/>
</dbReference>
<dbReference type="EMBL" id="CABPRJ010001460">
    <property type="protein sequence ID" value="VVC38053.1"/>
    <property type="molecule type" value="Genomic_DNA"/>
</dbReference>
<evidence type="ECO:0000313" key="3">
    <source>
        <dbReference type="Proteomes" id="UP000325440"/>
    </source>
</evidence>
<dbReference type="Pfam" id="PF26634">
    <property type="entry name" value="DUF8207"/>
    <property type="match status" value="1"/>
</dbReference>
<reference evidence="2 3" key="1">
    <citation type="submission" date="2019-08" db="EMBL/GenBank/DDBJ databases">
        <authorList>
            <person name="Alioto T."/>
            <person name="Alioto T."/>
            <person name="Gomez Garrido J."/>
        </authorList>
    </citation>
    <scope>NUCLEOTIDE SEQUENCE [LARGE SCALE GENOMIC DNA]</scope>
</reference>
<sequence>MDNEQRILEELVKAKENIKRSTPEKVEEELVENDESIPVRKSKYNAELENLFNSPDFDKTYGPKKIHNQIILGKNVIKFTDGKLIVLDLKKIEYITTEGLLQLIFLKSPISYTSHDLYTYKYILKHTYAHLITDGSKVKKGGKKYINIISKLFPSGGGLRVKLQKNNLVYWDNPNEIIDRLKLLLASQAAGNTGVGNEILSIFEELLEAGLIKRIPNV</sequence>
<gene>
    <name evidence="2" type="ORF">CINCED_3A016122</name>
</gene>
<proteinExistence type="predicted"/>
<dbReference type="OrthoDB" id="6623418at2759"/>